<feature type="repeat" description="WD" evidence="3">
    <location>
        <begin position="1016"/>
        <end position="1050"/>
    </location>
</feature>
<feature type="repeat" description="WD" evidence="3">
    <location>
        <begin position="1262"/>
        <end position="1298"/>
    </location>
</feature>
<feature type="repeat" description="WD" evidence="3">
    <location>
        <begin position="1177"/>
        <end position="1209"/>
    </location>
</feature>
<dbReference type="PANTHER" id="PTHR19879">
    <property type="entry name" value="TRANSCRIPTION INITIATION FACTOR TFIID"/>
    <property type="match status" value="1"/>
</dbReference>
<keyword evidence="7" id="KW-1185">Reference proteome</keyword>
<reference evidence="6 7" key="1">
    <citation type="submission" date="2018-03" db="EMBL/GenBank/DDBJ databases">
        <title>Novel Streptomyces sp. from soil.</title>
        <authorList>
            <person name="Tan G.Y.A."/>
            <person name="Lee Z.Y."/>
        </authorList>
    </citation>
    <scope>NUCLEOTIDE SEQUENCE [LARGE SCALE GENOMIC DNA]</scope>
    <source>
        <strain evidence="6 7">ST5x</strain>
    </source>
</reference>
<protein>
    <submittedName>
        <fullName evidence="6">DNA-binding protein</fullName>
    </submittedName>
</protein>
<evidence type="ECO:0000256" key="1">
    <source>
        <dbReference type="ARBA" id="ARBA00022574"/>
    </source>
</evidence>
<dbReference type="InterPro" id="IPR011047">
    <property type="entry name" value="Quinoprotein_ADH-like_sf"/>
</dbReference>
<feature type="repeat" description="WD" evidence="3">
    <location>
        <begin position="1051"/>
        <end position="1092"/>
    </location>
</feature>
<dbReference type="PRINTS" id="PR00320">
    <property type="entry name" value="GPROTEINBRPT"/>
</dbReference>
<keyword evidence="1 3" id="KW-0853">WD repeat</keyword>
<evidence type="ECO:0000259" key="5">
    <source>
        <dbReference type="PROSITE" id="PS50943"/>
    </source>
</evidence>
<dbReference type="PANTHER" id="PTHR19879:SF9">
    <property type="entry name" value="TRANSCRIPTION INITIATION FACTOR TFIID SUBUNIT 5"/>
    <property type="match status" value="1"/>
</dbReference>
<dbReference type="InterPro" id="IPR001680">
    <property type="entry name" value="WD40_rpt"/>
</dbReference>
<dbReference type="SUPFAM" id="SSF50978">
    <property type="entry name" value="WD40 repeat-like"/>
    <property type="match status" value="1"/>
</dbReference>
<feature type="repeat" description="WD" evidence="3">
    <location>
        <begin position="801"/>
        <end position="842"/>
    </location>
</feature>
<dbReference type="PROSITE" id="PS00678">
    <property type="entry name" value="WD_REPEATS_1"/>
    <property type="match status" value="8"/>
</dbReference>
<evidence type="ECO:0000256" key="4">
    <source>
        <dbReference type="SAM" id="MobiDB-lite"/>
    </source>
</evidence>
<feature type="repeat" description="WD" evidence="3">
    <location>
        <begin position="766"/>
        <end position="791"/>
    </location>
</feature>
<organism evidence="6 7">
    <name type="scientific">Streptomyces solincola</name>
    <dbReference type="NCBI Taxonomy" id="2100817"/>
    <lineage>
        <taxon>Bacteria</taxon>
        <taxon>Bacillati</taxon>
        <taxon>Actinomycetota</taxon>
        <taxon>Actinomycetes</taxon>
        <taxon>Kitasatosporales</taxon>
        <taxon>Streptomycetaceae</taxon>
        <taxon>Streptomyces</taxon>
    </lineage>
</organism>
<dbReference type="RefSeq" id="WP_105866830.1">
    <property type="nucleotide sequence ID" value="NZ_PVLV01000006.1"/>
</dbReference>
<feature type="non-terminal residue" evidence="6">
    <location>
        <position position="1298"/>
    </location>
</feature>
<dbReference type="Pfam" id="PF20703">
    <property type="entry name" value="nSTAND1"/>
    <property type="match status" value="1"/>
</dbReference>
<dbReference type="PROSITE" id="PS50294">
    <property type="entry name" value="WD_REPEATS_REGION"/>
    <property type="match status" value="13"/>
</dbReference>
<feature type="repeat" description="WD" evidence="3">
    <location>
        <begin position="1220"/>
        <end position="1261"/>
    </location>
</feature>
<dbReference type="InterPro" id="IPR019775">
    <property type="entry name" value="WD40_repeat_CS"/>
</dbReference>
<dbReference type="InterPro" id="IPR020472">
    <property type="entry name" value="WD40_PAC1"/>
</dbReference>
<accession>A0A2S9Q361</accession>
<name>A0A2S9Q361_9ACTN</name>
<dbReference type="PROSITE" id="PS50943">
    <property type="entry name" value="HTH_CROC1"/>
    <property type="match status" value="1"/>
</dbReference>
<proteinExistence type="predicted"/>
<evidence type="ECO:0000313" key="7">
    <source>
        <dbReference type="Proteomes" id="UP000239322"/>
    </source>
</evidence>
<feature type="compositionally biased region" description="Basic and acidic residues" evidence="4">
    <location>
        <begin position="1"/>
        <end position="16"/>
    </location>
</feature>
<comment type="caution">
    <text evidence="6">The sequence shown here is derived from an EMBL/GenBank/DDBJ whole genome shotgun (WGS) entry which is preliminary data.</text>
</comment>
<dbReference type="Gene3D" id="1.10.260.40">
    <property type="entry name" value="lambda repressor-like DNA-binding domains"/>
    <property type="match status" value="1"/>
</dbReference>
<dbReference type="InterPro" id="IPR001387">
    <property type="entry name" value="Cro/C1-type_HTH"/>
</dbReference>
<feature type="repeat" description="WD" evidence="3">
    <location>
        <begin position="928"/>
        <end position="969"/>
    </location>
</feature>
<dbReference type="SUPFAM" id="SSF50998">
    <property type="entry name" value="Quinoprotein alcohol dehydrogenase-like"/>
    <property type="match status" value="1"/>
</dbReference>
<dbReference type="InterPro" id="IPR049052">
    <property type="entry name" value="nSTAND1"/>
</dbReference>
<dbReference type="CDD" id="cd00093">
    <property type="entry name" value="HTH_XRE"/>
    <property type="match status" value="1"/>
</dbReference>
<sequence length="1298" mass="136103">MGDRRPTDHLKTDRQQPVRPSTRRHEKRATRRPAQPGGAAGDFPAELRRLRSRLGLSLADLARLTHYSKGYLSKIETGSRRVTLDVGRRCDDALKAHGALLKLVPAAHDPADEDTGSPPYRGLRAFGEDEAAWFFGREQATTALVERVFERIGAGPLLMVAPSGAGKSSLLRAGLLPALRRRGGFPMAGAEHWPVAVCRPTAHPLAELLARTAEALGADTGVTPDRLRRDPEALTTAVRRLTAGAAPPPGDRTGRRRAPDDDPSARPGGLPAPRTSKPGGKRPGAAGETSARRRPSVRLVLVVDQFEELFTLCADEAERRAYAGVLSALAGAGPAGGKETAPAVVVLGVRADFTGRCLSLPELASGLVDGLFALPPMTAPELRAAITRPARRAGLRLEPGLEQLLLRDAGLHGTDAPAPGPVTTAALPLLSHALLATWRQRRKTLLTVAGYERTGGIQGAVARTAEDVFADLHPAEQRTARHLLPRLARITEGAGATRQRVDRATLEDQPAAAAVLDRFARARLVTLDRDTVEITHEALLHAWPRLRDWLTADRAALMAHQHLSQAAAEWEHGLRDPALLYRGSKLESARALAEGPGGPARLGPAEAAFLRAGQTEENRRARHARRHVRLRRGLVAALMVLLAVVLAAGGVARQQRSEALDQERTARSRALALQSAALAAGRPEASMLLAAAAYRAADTPEALGALLSTQAQPFAARLTGHRGPVNAVALTPDGAVLATASSDGTVGLWRTADRRRIAALPVGGRVRALAFSPDGRHLAATSTRGPVRVWDRLRRRPVTVLPAATTAARALAYDPLGRTLATAGADGRVRLWSARGGTRPAAVLTGHAGEVNALAYGPDGRTLVSAGADHTVRVWDVARGRARAVLRGHTGAVLGLAVAPDGRGVASGGTDRAVRLWDAGAGRATAVLTGHSDDVNGVAYTPDGATVVSAGGDGVTRLWDVRTGRTAATLAGHTDYVLGAAVAPGGRSLVTAGFDQTAVLWDLSRRALFPRPFTEIRQIAYSPDGALLASADADGTVRLWDVAGRRGAATLTGHRGAVSAVAFAPDGRTLASAGPDGAVRLWDVPSGRGVGALTGSGDDLFAVAVAPDGRTLASAGADHTVRLWDMPRRTALATLTGHTDFANAVAFSPDGTLLASAGDDLTVRLWDVPRRRPLAVLTGHRGAVRSVAFAPDGRTLASSDNDGAVRLWDPLRRRALAVLAGGHTGSARGVAFAPDGRTLASGGSDREVRLWDVATRALRAVLTGHTAPVWAVAFAPDDGTVASSGSDGSVRLWSLDPA</sequence>
<feature type="region of interest" description="Disordered" evidence="4">
    <location>
        <begin position="1"/>
        <end position="44"/>
    </location>
</feature>
<dbReference type="Pfam" id="PF13560">
    <property type="entry name" value="HTH_31"/>
    <property type="match status" value="1"/>
</dbReference>
<dbReference type="GO" id="GO:0003677">
    <property type="term" value="F:DNA binding"/>
    <property type="evidence" value="ECO:0007669"/>
    <property type="project" value="UniProtKB-KW"/>
</dbReference>
<dbReference type="InterPro" id="IPR015943">
    <property type="entry name" value="WD40/YVTN_repeat-like_dom_sf"/>
</dbReference>
<dbReference type="Proteomes" id="UP000239322">
    <property type="component" value="Unassembled WGS sequence"/>
</dbReference>
<feature type="compositionally biased region" description="Basic residues" evidence="4">
    <location>
        <begin position="21"/>
        <end position="31"/>
    </location>
</feature>
<dbReference type="SMART" id="SM00320">
    <property type="entry name" value="WD40"/>
    <property type="match status" value="14"/>
</dbReference>
<dbReference type="SMART" id="SM00530">
    <property type="entry name" value="HTH_XRE"/>
    <property type="match status" value="1"/>
</dbReference>
<dbReference type="InterPro" id="IPR010982">
    <property type="entry name" value="Lambda_DNA-bd_dom_sf"/>
</dbReference>
<dbReference type="Gene3D" id="2.130.10.10">
    <property type="entry name" value="YVTN repeat-like/Quinoprotein amine dehydrogenase"/>
    <property type="match status" value="4"/>
</dbReference>
<feature type="repeat" description="WD" evidence="3">
    <location>
        <begin position="886"/>
        <end position="927"/>
    </location>
</feature>
<dbReference type="SUPFAM" id="SSF47413">
    <property type="entry name" value="lambda repressor-like DNA-binding domains"/>
    <property type="match status" value="1"/>
</dbReference>
<evidence type="ECO:0000256" key="3">
    <source>
        <dbReference type="PROSITE-ProRule" id="PRU00221"/>
    </source>
</evidence>
<evidence type="ECO:0000313" key="6">
    <source>
        <dbReference type="EMBL" id="PRH81120.1"/>
    </source>
</evidence>
<feature type="repeat" description="WD" evidence="3">
    <location>
        <begin position="844"/>
        <end position="885"/>
    </location>
</feature>
<dbReference type="PROSITE" id="PS50082">
    <property type="entry name" value="WD_REPEATS_2"/>
    <property type="match status" value="14"/>
</dbReference>
<feature type="repeat" description="WD" evidence="3">
    <location>
        <begin position="1135"/>
        <end position="1176"/>
    </location>
</feature>
<keyword evidence="2" id="KW-0677">Repeat</keyword>
<feature type="repeat" description="WD" evidence="3">
    <location>
        <begin position="970"/>
        <end position="1004"/>
    </location>
</feature>
<keyword evidence="6" id="KW-0238">DNA-binding</keyword>
<evidence type="ECO:0000256" key="2">
    <source>
        <dbReference type="ARBA" id="ARBA00022737"/>
    </source>
</evidence>
<dbReference type="OrthoDB" id="134501at2"/>
<feature type="region of interest" description="Disordered" evidence="4">
    <location>
        <begin position="238"/>
        <end position="294"/>
    </location>
</feature>
<feature type="domain" description="HTH cro/C1-type" evidence="5">
    <location>
        <begin position="47"/>
        <end position="101"/>
    </location>
</feature>
<dbReference type="CDD" id="cd00200">
    <property type="entry name" value="WD40"/>
    <property type="match status" value="2"/>
</dbReference>
<dbReference type="EMBL" id="PVLV01000006">
    <property type="protein sequence ID" value="PRH81120.1"/>
    <property type="molecule type" value="Genomic_DNA"/>
</dbReference>
<feature type="repeat" description="WD" evidence="3">
    <location>
        <begin position="718"/>
        <end position="759"/>
    </location>
</feature>
<feature type="repeat" description="WD" evidence="3">
    <location>
        <begin position="1093"/>
        <end position="1134"/>
    </location>
</feature>
<dbReference type="InterPro" id="IPR036322">
    <property type="entry name" value="WD40_repeat_dom_sf"/>
</dbReference>
<dbReference type="Pfam" id="PF00400">
    <property type="entry name" value="WD40"/>
    <property type="match status" value="14"/>
</dbReference>
<gene>
    <name evidence="6" type="ORF">C6N75_00530</name>
</gene>